<reference evidence="3" key="1">
    <citation type="submission" date="2021-04" db="EMBL/GenBank/DDBJ databases">
        <title>Draft Genome Sequence of Pandoravirus japonicus, Isolated from the Sabaishi River of Niigata, Japan.</title>
        <authorList>
            <person name="Hosokawa N."/>
            <person name="Takahashi H."/>
            <person name="Aoki K."/>
            <person name="Takemura M."/>
        </authorList>
    </citation>
    <scope>NUCLEOTIDE SEQUENCE</scope>
</reference>
<organism evidence="3 4">
    <name type="scientific">Pandoravirus japonicus</name>
    <dbReference type="NCBI Taxonomy" id="2823154"/>
    <lineage>
        <taxon>Viruses</taxon>
        <taxon>Pandoravirus</taxon>
    </lineage>
</organism>
<feature type="compositionally biased region" description="Low complexity" evidence="1">
    <location>
        <begin position="14"/>
        <end position="23"/>
    </location>
</feature>
<keyword evidence="2" id="KW-0472">Membrane</keyword>
<accession>A0A811BSP5</accession>
<name>A0A811BSP5_9VIRU</name>
<feature type="transmembrane region" description="Helical" evidence="2">
    <location>
        <begin position="148"/>
        <end position="177"/>
    </location>
</feature>
<evidence type="ECO:0000313" key="4">
    <source>
        <dbReference type="Proteomes" id="UP001253637"/>
    </source>
</evidence>
<evidence type="ECO:0000256" key="2">
    <source>
        <dbReference type="SAM" id="Phobius"/>
    </source>
</evidence>
<feature type="transmembrane region" description="Helical" evidence="2">
    <location>
        <begin position="197"/>
        <end position="215"/>
    </location>
</feature>
<feature type="region of interest" description="Disordered" evidence="1">
    <location>
        <begin position="111"/>
        <end position="139"/>
    </location>
</feature>
<proteinExistence type="predicted"/>
<evidence type="ECO:0000313" key="3">
    <source>
        <dbReference type="EMBL" id="BCU03421.1"/>
    </source>
</evidence>
<keyword evidence="2" id="KW-1133">Transmembrane helix</keyword>
<feature type="region of interest" description="Disordered" evidence="1">
    <location>
        <begin position="1"/>
        <end position="26"/>
    </location>
</feature>
<feature type="compositionally biased region" description="Acidic residues" evidence="1">
    <location>
        <begin position="112"/>
        <end position="134"/>
    </location>
</feature>
<protein>
    <submittedName>
        <fullName evidence="3">Uncharacterized protein</fullName>
    </submittedName>
</protein>
<dbReference type="EMBL" id="LC625835">
    <property type="protein sequence ID" value="BCU03421.1"/>
    <property type="molecule type" value="Genomic_DNA"/>
</dbReference>
<sequence>MSTSLPALPPSPPLSASSARPSWRSPPVPLPVQSPAYARVWWSPDTRPPILLRGRPVWVDAPPACAAIAAASGACGRACTAAGIDDIAIRGEKGGAIHVCRCCCGDARGDKEDGDDNGDDNDDDDDDHDDDDDMCDGRRRRRERSARGGAIACMGGAAQVLVCVSLFFPPAVFFFLLPTFFGDSCSFFTVRGNRLAARSRACLLGASLYLLFFFFSG</sequence>
<keyword evidence="2" id="KW-0812">Transmembrane</keyword>
<dbReference type="Proteomes" id="UP001253637">
    <property type="component" value="Segment"/>
</dbReference>
<evidence type="ECO:0000256" key="1">
    <source>
        <dbReference type="SAM" id="MobiDB-lite"/>
    </source>
</evidence>